<gene>
    <name evidence="2" type="ORF">EI684_01815</name>
</gene>
<proteinExistence type="predicted"/>
<keyword evidence="2" id="KW-0540">Nuclease</keyword>
<dbReference type="InterPro" id="IPR012296">
    <property type="entry name" value="Nuclease_put_TT1808"/>
</dbReference>
<name>A0A426UA17_9CHLR</name>
<feature type="domain" description="Putative restriction endonuclease" evidence="1">
    <location>
        <begin position="19"/>
        <end position="166"/>
    </location>
</feature>
<comment type="caution">
    <text evidence="2">The sequence shown here is derived from an EMBL/GenBank/DDBJ whole genome shotgun (WGS) entry which is preliminary data.</text>
</comment>
<dbReference type="AlphaFoldDB" id="A0A426UA17"/>
<keyword evidence="2" id="KW-0255">Endonuclease</keyword>
<dbReference type="CDD" id="cd06260">
    <property type="entry name" value="DUF820-like"/>
    <property type="match status" value="1"/>
</dbReference>
<dbReference type="Gene3D" id="3.90.1570.10">
    <property type="entry name" value="tt1808, chain A"/>
    <property type="match status" value="1"/>
</dbReference>
<dbReference type="InterPro" id="IPR011335">
    <property type="entry name" value="Restrct_endonuc-II-like"/>
</dbReference>
<organism evidence="2 3">
    <name type="scientific">Candidatus Viridilinea halotolerans</name>
    <dbReference type="NCBI Taxonomy" id="2491704"/>
    <lineage>
        <taxon>Bacteria</taxon>
        <taxon>Bacillati</taxon>
        <taxon>Chloroflexota</taxon>
        <taxon>Chloroflexia</taxon>
        <taxon>Chloroflexales</taxon>
        <taxon>Chloroflexineae</taxon>
        <taxon>Oscillochloridaceae</taxon>
        <taxon>Candidatus Viridilinea</taxon>
    </lineage>
</organism>
<keyword evidence="2" id="KW-0378">Hydrolase</keyword>
<dbReference type="Proteomes" id="UP000280307">
    <property type="component" value="Unassembled WGS sequence"/>
</dbReference>
<protein>
    <submittedName>
        <fullName evidence="2">Uma2 family endonuclease</fullName>
    </submittedName>
</protein>
<accession>A0A426UA17</accession>
<reference evidence="2 3" key="1">
    <citation type="submission" date="2018-12" db="EMBL/GenBank/DDBJ databases">
        <title>Genome Sequence of Candidatus Viridilinea halotolerans isolated from saline sulfide-rich spring.</title>
        <authorList>
            <person name="Grouzdev D.S."/>
            <person name="Burganskaya E.I."/>
            <person name="Krutkina M.S."/>
            <person name="Sukhacheva M.V."/>
            <person name="Gorlenko V.M."/>
        </authorList>
    </citation>
    <scope>NUCLEOTIDE SEQUENCE [LARGE SCALE GENOMIC DNA]</scope>
    <source>
        <strain evidence="2">Chok-6</strain>
    </source>
</reference>
<dbReference type="GO" id="GO:0004519">
    <property type="term" value="F:endonuclease activity"/>
    <property type="evidence" value="ECO:0007669"/>
    <property type="project" value="UniProtKB-KW"/>
</dbReference>
<dbReference type="Pfam" id="PF05685">
    <property type="entry name" value="Uma2"/>
    <property type="match status" value="1"/>
</dbReference>
<sequence length="179" mass="19662">MGHGPKGKFMNNPYQPSAEELEQLLRSGAIKLERTAGISTWEMLPSSRHQMIIDQIRATLKPNGAAPHPCGCHHLADVAIRFPDGSLKRPDIAIFCAPPPMQDSALTLLPVAVIEVLSLGYEYKDVTLNPPFYLGHQIMDVVVVDPHAQRVTHYTPTGTQTQPTPTSLQLRCGCFCQVP</sequence>
<evidence type="ECO:0000259" key="1">
    <source>
        <dbReference type="Pfam" id="PF05685"/>
    </source>
</evidence>
<dbReference type="SUPFAM" id="SSF52980">
    <property type="entry name" value="Restriction endonuclease-like"/>
    <property type="match status" value="1"/>
</dbReference>
<evidence type="ECO:0000313" key="3">
    <source>
        <dbReference type="Proteomes" id="UP000280307"/>
    </source>
</evidence>
<dbReference type="InterPro" id="IPR008538">
    <property type="entry name" value="Uma2"/>
</dbReference>
<evidence type="ECO:0000313" key="2">
    <source>
        <dbReference type="EMBL" id="RRR77123.1"/>
    </source>
</evidence>
<dbReference type="EMBL" id="RSAS01000076">
    <property type="protein sequence ID" value="RRR77123.1"/>
    <property type="molecule type" value="Genomic_DNA"/>
</dbReference>